<proteinExistence type="predicted"/>
<dbReference type="EMBL" id="SRKY01000002">
    <property type="protein sequence ID" value="THH37204.1"/>
    <property type="molecule type" value="Genomic_DNA"/>
</dbReference>
<accession>A0A4S4NCN3</accession>
<protein>
    <submittedName>
        <fullName evidence="1">Uncharacterized protein</fullName>
    </submittedName>
</protein>
<reference evidence="1 2" key="1">
    <citation type="submission" date="2019-04" db="EMBL/GenBank/DDBJ databases">
        <title>Shimia ponticola sp. nov., isolated from seawater.</title>
        <authorList>
            <person name="Kim Y.-O."/>
            <person name="Yoon J.-H."/>
        </authorList>
    </citation>
    <scope>NUCLEOTIDE SEQUENCE [LARGE SCALE GENOMIC DNA]</scope>
    <source>
        <strain evidence="1 2">MYP11</strain>
    </source>
</reference>
<dbReference type="AlphaFoldDB" id="A0A4S4NCN3"/>
<keyword evidence="2" id="KW-1185">Reference proteome</keyword>
<comment type="caution">
    <text evidence="1">The sequence shown here is derived from an EMBL/GenBank/DDBJ whole genome shotgun (WGS) entry which is preliminary data.</text>
</comment>
<dbReference type="RefSeq" id="WP_168797769.1">
    <property type="nucleotide sequence ID" value="NZ_SRKY01000002.1"/>
</dbReference>
<name>A0A4S4NCN3_9RHOB</name>
<organism evidence="1 2">
    <name type="scientific">Aliishimia ponticola</name>
    <dbReference type="NCBI Taxonomy" id="2499833"/>
    <lineage>
        <taxon>Bacteria</taxon>
        <taxon>Pseudomonadati</taxon>
        <taxon>Pseudomonadota</taxon>
        <taxon>Alphaproteobacteria</taxon>
        <taxon>Rhodobacterales</taxon>
        <taxon>Paracoccaceae</taxon>
        <taxon>Aliishimia</taxon>
    </lineage>
</organism>
<evidence type="ECO:0000313" key="2">
    <source>
        <dbReference type="Proteomes" id="UP000306602"/>
    </source>
</evidence>
<sequence>MLSLIHLASGAKIVLRKPRKSPATCLRKTVFLQKKQALARATRKLGNLIPLRNTPANPAPQHTKKMWEISPDMLKSRQQKRGTDELQPEIR</sequence>
<evidence type="ECO:0000313" key="1">
    <source>
        <dbReference type="EMBL" id="THH37204.1"/>
    </source>
</evidence>
<dbReference type="Proteomes" id="UP000306602">
    <property type="component" value="Unassembled WGS sequence"/>
</dbReference>
<gene>
    <name evidence="1" type="ORF">E4Z66_09785</name>
</gene>